<accession>A0A4R6SDM1</accession>
<dbReference type="InterPro" id="IPR013154">
    <property type="entry name" value="ADH-like_N"/>
</dbReference>
<dbReference type="InterPro" id="IPR020843">
    <property type="entry name" value="ER"/>
</dbReference>
<dbReference type="PANTHER" id="PTHR48106:SF18">
    <property type="entry name" value="QUINONE OXIDOREDUCTASE PIG3"/>
    <property type="match status" value="1"/>
</dbReference>
<dbReference type="EMBL" id="SNXZ01000003">
    <property type="protein sequence ID" value="TDP97777.1"/>
    <property type="molecule type" value="Genomic_DNA"/>
</dbReference>
<keyword evidence="1" id="KW-0521">NADP</keyword>
<dbReference type="Gene3D" id="3.90.180.10">
    <property type="entry name" value="Medium-chain alcohol dehydrogenases, catalytic domain"/>
    <property type="match status" value="1"/>
</dbReference>
<evidence type="ECO:0000256" key="1">
    <source>
        <dbReference type="ARBA" id="ARBA00022857"/>
    </source>
</evidence>
<evidence type="ECO:0000259" key="3">
    <source>
        <dbReference type="SMART" id="SM00829"/>
    </source>
</evidence>
<dbReference type="SMART" id="SM00829">
    <property type="entry name" value="PKS_ER"/>
    <property type="match status" value="1"/>
</dbReference>
<dbReference type="GO" id="GO:0070402">
    <property type="term" value="F:NADPH binding"/>
    <property type="evidence" value="ECO:0007669"/>
    <property type="project" value="TreeGrafter"/>
</dbReference>
<comment type="caution">
    <text evidence="4">The sequence shown here is derived from an EMBL/GenBank/DDBJ whole genome shotgun (WGS) entry which is preliminary data.</text>
</comment>
<evidence type="ECO:0000313" key="5">
    <source>
        <dbReference type="Proteomes" id="UP000295444"/>
    </source>
</evidence>
<dbReference type="Pfam" id="PF13602">
    <property type="entry name" value="ADH_zinc_N_2"/>
    <property type="match status" value="1"/>
</dbReference>
<gene>
    <name evidence="4" type="ORF">EV186_103743</name>
</gene>
<dbReference type="SUPFAM" id="SSF51735">
    <property type="entry name" value="NAD(P)-binding Rossmann-fold domains"/>
    <property type="match status" value="1"/>
</dbReference>
<name>A0A4R6SDM1_LABRH</name>
<dbReference type="SUPFAM" id="SSF50129">
    <property type="entry name" value="GroES-like"/>
    <property type="match status" value="1"/>
</dbReference>
<dbReference type="AlphaFoldDB" id="A0A4R6SDM1"/>
<organism evidence="4 5">
    <name type="scientific">Labedaea rhizosphaerae</name>
    <dbReference type="NCBI Taxonomy" id="598644"/>
    <lineage>
        <taxon>Bacteria</taxon>
        <taxon>Bacillati</taxon>
        <taxon>Actinomycetota</taxon>
        <taxon>Actinomycetes</taxon>
        <taxon>Pseudonocardiales</taxon>
        <taxon>Pseudonocardiaceae</taxon>
        <taxon>Labedaea</taxon>
    </lineage>
</organism>
<dbReference type="Pfam" id="PF08240">
    <property type="entry name" value="ADH_N"/>
    <property type="match status" value="1"/>
</dbReference>
<dbReference type="Proteomes" id="UP000295444">
    <property type="component" value="Unassembled WGS sequence"/>
</dbReference>
<keyword evidence="2" id="KW-0560">Oxidoreductase</keyword>
<feature type="domain" description="Enoyl reductase (ER)" evidence="3">
    <location>
        <begin position="8"/>
        <end position="317"/>
    </location>
</feature>
<proteinExistence type="predicted"/>
<evidence type="ECO:0000256" key="2">
    <source>
        <dbReference type="ARBA" id="ARBA00023002"/>
    </source>
</evidence>
<dbReference type="InterPro" id="IPR036291">
    <property type="entry name" value="NAD(P)-bd_dom_sf"/>
</dbReference>
<evidence type="ECO:0000313" key="4">
    <source>
        <dbReference type="EMBL" id="TDP97777.1"/>
    </source>
</evidence>
<dbReference type="Gene3D" id="3.40.50.720">
    <property type="entry name" value="NAD(P)-binding Rossmann-like Domain"/>
    <property type="match status" value="1"/>
</dbReference>
<reference evidence="4 5" key="1">
    <citation type="submission" date="2019-03" db="EMBL/GenBank/DDBJ databases">
        <title>Genomic Encyclopedia of Type Strains, Phase IV (KMG-IV): sequencing the most valuable type-strain genomes for metagenomic binning, comparative biology and taxonomic classification.</title>
        <authorList>
            <person name="Goeker M."/>
        </authorList>
    </citation>
    <scope>NUCLEOTIDE SEQUENCE [LARGE SCALE GENOMIC DNA]</scope>
    <source>
        <strain evidence="4 5">DSM 45361</strain>
    </source>
</reference>
<protein>
    <submittedName>
        <fullName evidence="4">NADPH2:quinone reductase</fullName>
    </submittedName>
</protein>
<dbReference type="GO" id="GO:0016651">
    <property type="term" value="F:oxidoreductase activity, acting on NAD(P)H"/>
    <property type="evidence" value="ECO:0007669"/>
    <property type="project" value="TreeGrafter"/>
</dbReference>
<dbReference type="InterPro" id="IPR011032">
    <property type="entry name" value="GroES-like_sf"/>
</dbReference>
<dbReference type="OrthoDB" id="9805883at2"/>
<sequence>MRALVMTGPADGPELTEVREVEVPRPGPGEVTIQVSHAGINFLDVMARRGDPGYTTGWPHRPGKEVSGTVLAVGDGVTGLSAGDRVAAFTAGGGLAEVALAQASLTVPLPDAVPFAVAAGAPLMLSTALLLLTDAARFVPGERVLVHSASGGVGGAVAQLVPALGGGTLIGTVGRAGKVDATRGYDAVFARDTDDLAARIGAVDVVLDPQGTALLDLDLAVAAPGTRIVLFGNAGGGTRGDLPPLSTLARGNLSIAGFSISSLSVSAPHRVAAGLRRVLDLLAAGSVTAPVTEVALDDVAATHQALAEGRGTGKYVARVQQA</sequence>
<dbReference type="RefSeq" id="WP_133850931.1">
    <property type="nucleotide sequence ID" value="NZ_SNXZ01000003.1"/>
</dbReference>
<keyword evidence="5" id="KW-1185">Reference proteome</keyword>
<dbReference type="PANTHER" id="PTHR48106">
    <property type="entry name" value="QUINONE OXIDOREDUCTASE PIG3-RELATED"/>
    <property type="match status" value="1"/>
</dbReference>